<name>A0A4R0RCR2_9APHY</name>
<proteinExistence type="predicted"/>
<feature type="non-terminal residue" evidence="2">
    <location>
        <position position="1"/>
    </location>
</feature>
<comment type="caution">
    <text evidence="2">The sequence shown here is derived from an EMBL/GenBank/DDBJ whole genome shotgun (WGS) entry which is preliminary data.</text>
</comment>
<accession>A0A4R0RCR2</accession>
<dbReference type="Proteomes" id="UP000292702">
    <property type="component" value="Unassembled WGS sequence"/>
</dbReference>
<organism evidence="2 3">
    <name type="scientific">Steccherinum ochraceum</name>
    <dbReference type="NCBI Taxonomy" id="92696"/>
    <lineage>
        <taxon>Eukaryota</taxon>
        <taxon>Fungi</taxon>
        <taxon>Dikarya</taxon>
        <taxon>Basidiomycota</taxon>
        <taxon>Agaricomycotina</taxon>
        <taxon>Agaricomycetes</taxon>
        <taxon>Polyporales</taxon>
        <taxon>Steccherinaceae</taxon>
        <taxon>Steccherinum</taxon>
    </lineage>
</organism>
<dbReference type="EMBL" id="RWJN01000311">
    <property type="protein sequence ID" value="TCD63255.1"/>
    <property type="molecule type" value="Genomic_DNA"/>
</dbReference>
<evidence type="ECO:0000313" key="2">
    <source>
        <dbReference type="EMBL" id="TCD63255.1"/>
    </source>
</evidence>
<protein>
    <submittedName>
        <fullName evidence="2">Uncharacterized protein</fullName>
    </submittedName>
</protein>
<dbReference type="AlphaFoldDB" id="A0A4R0RCR2"/>
<keyword evidence="3" id="KW-1185">Reference proteome</keyword>
<evidence type="ECO:0000256" key="1">
    <source>
        <dbReference type="SAM" id="MobiDB-lite"/>
    </source>
</evidence>
<feature type="region of interest" description="Disordered" evidence="1">
    <location>
        <begin position="1"/>
        <end position="30"/>
    </location>
</feature>
<gene>
    <name evidence="2" type="ORF">EIP91_005776</name>
</gene>
<sequence length="97" mass="10750">PEYPSPESRHRNTLSPTPMDPPSRRHVLDAPHRKDFRTEDDMSDMLIVGGGASWVEFAAGVVNARGSFIGPLLAINNQDHKPIVQVSLGIHITLHNY</sequence>
<evidence type="ECO:0000313" key="3">
    <source>
        <dbReference type="Proteomes" id="UP000292702"/>
    </source>
</evidence>
<reference evidence="2 3" key="1">
    <citation type="submission" date="2018-11" db="EMBL/GenBank/DDBJ databases">
        <title>Genome assembly of Steccherinum ochraceum LE-BIN_3174, the white-rot fungus of the Steccherinaceae family (The Residual Polyporoid clade, Polyporales, Basidiomycota).</title>
        <authorList>
            <person name="Fedorova T.V."/>
            <person name="Glazunova O.A."/>
            <person name="Landesman E.O."/>
            <person name="Moiseenko K.V."/>
            <person name="Psurtseva N.V."/>
            <person name="Savinova O.S."/>
            <person name="Shakhova N.V."/>
            <person name="Tyazhelova T.V."/>
            <person name="Vasina D.V."/>
        </authorList>
    </citation>
    <scope>NUCLEOTIDE SEQUENCE [LARGE SCALE GENOMIC DNA]</scope>
    <source>
        <strain evidence="2 3">LE-BIN_3174</strain>
    </source>
</reference>